<evidence type="ECO:0000256" key="1">
    <source>
        <dbReference type="SAM" id="MobiDB-lite"/>
    </source>
</evidence>
<feature type="compositionally biased region" description="Polar residues" evidence="1">
    <location>
        <begin position="402"/>
        <end position="415"/>
    </location>
</feature>
<dbReference type="EMBL" id="GAKP01020552">
    <property type="protein sequence ID" value="JAC38400.1"/>
    <property type="molecule type" value="Transcribed_RNA"/>
</dbReference>
<proteinExistence type="predicted"/>
<dbReference type="AlphaFoldDB" id="A0A034V8F0"/>
<dbReference type="EMBL" id="GAKP01020564">
    <property type="protein sequence ID" value="JAC38388.1"/>
    <property type="molecule type" value="Transcribed_RNA"/>
</dbReference>
<evidence type="ECO:0000313" key="2">
    <source>
        <dbReference type="EMBL" id="JAC38397.1"/>
    </source>
</evidence>
<dbReference type="OrthoDB" id="8066537at2759"/>
<dbReference type="EMBL" id="GAKP01020567">
    <property type="protein sequence ID" value="JAC38385.1"/>
    <property type="molecule type" value="Transcribed_RNA"/>
</dbReference>
<dbReference type="EMBL" id="GAKP01020561">
    <property type="protein sequence ID" value="JAC38391.1"/>
    <property type="molecule type" value="Transcribed_RNA"/>
</dbReference>
<feature type="region of interest" description="Disordered" evidence="1">
    <location>
        <begin position="1"/>
        <end position="96"/>
    </location>
</feature>
<feature type="compositionally biased region" description="Basic and acidic residues" evidence="1">
    <location>
        <begin position="46"/>
        <end position="69"/>
    </location>
</feature>
<dbReference type="EMBL" id="GAKP01020546">
    <property type="protein sequence ID" value="JAC38406.1"/>
    <property type="molecule type" value="Transcribed_RNA"/>
</dbReference>
<feature type="region of interest" description="Disordered" evidence="1">
    <location>
        <begin position="214"/>
        <end position="250"/>
    </location>
</feature>
<feature type="compositionally biased region" description="Polar residues" evidence="1">
    <location>
        <begin position="72"/>
        <end position="92"/>
    </location>
</feature>
<organism evidence="2">
    <name type="scientific">Bactrocera dorsalis</name>
    <name type="common">Oriental fruit fly</name>
    <name type="synonym">Dacus dorsalis</name>
    <dbReference type="NCBI Taxonomy" id="27457"/>
    <lineage>
        <taxon>Eukaryota</taxon>
        <taxon>Metazoa</taxon>
        <taxon>Ecdysozoa</taxon>
        <taxon>Arthropoda</taxon>
        <taxon>Hexapoda</taxon>
        <taxon>Insecta</taxon>
        <taxon>Pterygota</taxon>
        <taxon>Neoptera</taxon>
        <taxon>Endopterygota</taxon>
        <taxon>Diptera</taxon>
        <taxon>Brachycera</taxon>
        <taxon>Muscomorpha</taxon>
        <taxon>Tephritoidea</taxon>
        <taxon>Tephritidae</taxon>
        <taxon>Bactrocera</taxon>
        <taxon>Bactrocera</taxon>
    </lineage>
</organism>
<sequence length="432" mass="50379">MASSVTEKDEENLRQQCENASLEDKPESRKAVLPPIKLGMSFSDWKQLKEAEEESKNNKSSRSAKDRKFAVQQRQNPRNKNWTSESHIQNHQSQERIFSRSQNYNLPNFNAPTPQRNQFENNNHARNFHQDPIIPPLVPPLSFDEFLNQDVHWSSGPIMQPLFPPMPHMPRLNQYNDYNKQSGKPNNRFFSQNNFSFRTKSKYGDSAVKTNIKPASTKSNQDEQPVIKNTKLEDENFSNVGQDNKRQPIRPQIYIQKPHNSTNKYDKFKSTWIVKPQPPRVMIANTPEEREQKTRLWREYRQAMKPFKNREFKNAKRVVQRLGKKTFEELDEKDRFRLERAVEAVNAHKEMLNARMVERSARIEREVKKSDTNNASSEKVFNLPVNWQSNNSSNQNIRNTQDPGFSSRQTLSDSFQPGGVLLPGGIVTLSRP</sequence>
<dbReference type="EMBL" id="GAKP01020558">
    <property type="protein sequence ID" value="JAC38394.1"/>
    <property type="molecule type" value="Transcribed_RNA"/>
</dbReference>
<accession>A0A034V8F0</accession>
<feature type="region of interest" description="Disordered" evidence="1">
    <location>
        <begin position="386"/>
        <end position="417"/>
    </location>
</feature>
<name>A0A034V8F0_BACDO</name>
<dbReference type="EMBL" id="GAKP01020555">
    <property type="protein sequence ID" value="JAC38397.1"/>
    <property type="molecule type" value="Transcribed_RNA"/>
</dbReference>
<protein>
    <submittedName>
        <fullName evidence="2">Uncharacterized protein</fullName>
    </submittedName>
</protein>
<feature type="compositionally biased region" description="Polar residues" evidence="1">
    <location>
        <begin position="214"/>
        <end position="223"/>
    </location>
</feature>
<reference evidence="2" key="1">
    <citation type="journal article" date="2014" name="BMC Genomics">
        <title>Characterizing the developmental transcriptome of the oriental fruit fly, Bactrocera dorsalis (Diptera: Tephritidae) through comparative genomic analysis with Drosophila melanogaster utilizing modENCODE datasets.</title>
        <authorList>
            <person name="Geib S.M."/>
            <person name="Calla B."/>
            <person name="Hall B."/>
            <person name="Hou S."/>
            <person name="Manoukis N.C."/>
        </authorList>
    </citation>
    <scope>NUCLEOTIDE SEQUENCE</scope>
    <source>
        <strain evidence="2">Punador</strain>
    </source>
</reference>
<feature type="compositionally biased region" description="Low complexity" evidence="1">
    <location>
        <begin position="386"/>
        <end position="401"/>
    </location>
</feature>
<dbReference type="EMBL" id="GAKP01020549">
    <property type="protein sequence ID" value="JAC38403.1"/>
    <property type="molecule type" value="Transcribed_RNA"/>
</dbReference>